<proteinExistence type="predicted"/>
<dbReference type="AlphaFoldDB" id="A0A8X6IC20"/>
<evidence type="ECO:0000313" key="2">
    <source>
        <dbReference type="Proteomes" id="UP000886998"/>
    </source>
</evidence>
<reference evidence="1" key="1">
    <citation type="submission" date="2020-08" db="EMBL/GenBank/DDBJ databases">
        <title>Multicomponent nature underlies the extraordinary mechanical properties of spider dragline silk.</title>
        <authorList>
            <person name="Kono N."/>
            <person name="Nakamura H."/>
            <person name="Mori M."/>
            <person name="Yoshida Y."/>
            <person name="Ohtoshi R."/>
            <person name="Malay A.D."/>
            <person name="Moran D.A.P."/>
            <person name="Tomita M."/>
            <person name="Numata K."/>
            <person name="Arakawa K."/>
        </authorList>
    </citation>
    <scope>NUCLEOTIDE SEQUENCE</scope>
</reference>
<sequence length="82" mass="9117">MFLFVHSGAGHIQLPMRKAWCLQVYTSNTKRLWPCDLLIVMAKHSFKGNCILLNCMVLSEEMIGILGMKTSSPLAHPVSTVA</sequence>
<evidence type="ECO:0000313" key="1">
    <source>
        <dbReference type="EMBL" id="GFS36810.1"/>
    </source>
</evidence>
<protein>
    <submittedName>
        <fullName evidence="1">Uncharacterized protein</fullName>
    </submittedName>
</protein>
<dbReference type="EMBL" id="BMAV01024875">
    <property type="protein sequence ID" value="GFS36810.1"/>
    <property type="molecule type" value="Genomic_DNA"/>
</dbReference>
<gene>
    <name evidence="1" type="ORF">TNIN_2671</name>
</gene>
<organism evidence="1 2">
    <name type="scientific">Trichonephila inaurata madagascariensis</name>
    <dbReference type="NCBI Taxonomy" id="2747483"/>
    <lineage>
        <taxon>Eukaryota</taxon>
        <taxon>Metazoa</taxon>
        <taxon>Ecdysozoa</taxon>
        <taxon>Arthropoda</taxon>
        <taxon>Chelicerata</taxon>
        <taxon>Arachnida</taxon>
        <taxon>Araneae</taxon>
        <taxon>Araneomorphae</taxon>
        <taxon>Entelegynae</taxon>
        <taxon>Araneoidea</taxon>
        <taxon>Nephilidae</taxon>
        <taxon>Trichonephila</taxon>
        <taxon>Trichonephila inaurata</taxon>
    </lineage>
</organism>
<dbReference type="OrthoDB" id="8300378at2759"/>
<accession>A0A8X6IC20</accession>
<comment type="caution">
    <text evidence="1">The sequence shown here is derived from an EMBL/GenBank/DDBJ whole genome shotgun (WGS) entry which is preliminary data.</text>
</comment>
<dbReference type="Proteomes" id="UP000886998">
    <property type="component" value="Unassembled WGS sequence"/>
</dbReference>
<name>A0A8X6IC20_9ARAC</name>
<keyword evidence="2" id="KW-1185">Reference proteome</keyword>